<evidence type="ECO:0000256" key="1">
    <source>
        <dbReference type="SAM" id="MobiDB-lite"/>
    </source>
</evidence>
<protein>
    <submittedName>
        <fullName evidence="2">Uncharacterized protein</fullName>
    </submittedName>
</protein>
<sequence>MTEAQSKRWGEIIEMDDWEFVDEDWMLDAMPPPRFCGSMTLRTYREYERSEARSRLAAILARRPLAEYLTVIIPPRLPAPRAQQRTIRLLPLALLFLLCCGSAPEPDDHQHAEPGAVHRVFKESWAEIDDLTTIQHGSGDHLAPPIDAPARSDDDVGVAE</sequence>
<accession>A0A0F9HHY1</accession>
<reference evidence="2" key="1">
    <citation type="journal article" date="2015" name="Nature">
        <title>Complex archaea that bridge the gap between prokaryotes and eukaryotes.</title>
        <authorList>
            <person name="Spang A."/>
            <person name="Saw J.H."/>
            <person name="Jorgensen S.L."/>
            <person name="Zaremba-Niedzwiedzka K."/>
            <person name="Martijn J."/>
            <person name="Lind A.E."/>
            <person name="van Eijk R."/>
            <person name="Schleper C."/>
            <person name="Guy L."/>
            <person name="Ettema T.J."/>
        </authorList>
    </citation>
    <scope>NUCLEOTIDE SEQUENCE</scope>
</reference>
<comment type="caution">
    <text evidence="2">The sequence shown here is derived from an EMBL/GenBank/DDBJ whole genome shotgun (WGS) entry which is preliminary data.</text>
</comment>
<organism evidence="2">
    <name type="scientific">marine sediment metagenome</name>
    <dbReference type="NCBI Taxonomy" id="412755"/>
    <lineage>
        <taxon>unclassified sequences</taxon>
        <taxon>metagenomes</taxon>
        <taxon>ecological metagenomes</taxon>
    </lineage>
</organism>
<dbReference type="EMBL" id="LAZR01015010">
    <property type="protein sequence ID" value="KKM15011.1"/>
    <property type="molecule type" value="Genomic_DNA"/>
</dbReference>
<name>A0A0F9HHY1_9ZZZZ</name>
<proteinExistence type="predicted"/>
<evidence type="ECO:0000313" key="2">
    <source>
        <dbReference type="EMBL" id="KKM15011.1"/>
    </source>
</evidence>
<dbReference type="AlphaFoldDB" id="A0A0F9HHY1"/>
<feature type="region of interest" description="Disordered" evidence="1">
    <location>
        <begin position="136"/>
        <end position="160"/>
    </location>
</feature>
<gene>
    <name evidence="2" type="ORF">LCGC14_1700340</name>
</gene>